<comment type="caution">
    <text evidence="5">The sequence shown here is derived from an EMBL/GenBank/DDBJ whole genome shotgun (WGS) entry which is preliminary data.</text>
</comment>
<evidence type="ECO:0000313" key="6">
    <source>
        <dbReference type="Proteomes" id="UP001444661"/>
    </source>
</evidence>
<evidence type="ECO:0000313" key="5">
    <source>
        <dbReference type="EMBL" id="KAK8044270.1"/>
    </source>
</evidence>
<dbReference type="InterPro" id="IPR002110">
    <property type="entry name" value="Ankyrin_rpt"/>
</dbReference>
<dbReference type="EMBL" id="JAQQWK010000003">
    <property type="protein sequence ID" value="KAK8044270.1"/>
    <property type="molecule type" value="Genomic_DNA"/>
</dbReference>
<keyword evidence="1" id="KW-0677">Repeat</keyword>
<dbReference type="PANTHER" id="PTHR24123">
    <property type="entry name" value="ANKYRIN REPEAT-CONTAINING"/>
    <property type="match status" value="1"/>
</dbReference>
<dbReference type="InterPro" id="IPR036770">
    <property type="entry name" value="Ankyrin_rpt-contain_sf"/>
</dbReference>
<evidence type="ECO:0000256" key="1">
    <source>
        <dbReference type="ARBA" id="ARBA00022737"/>
    </source>
</evidence>
<dbReference type="InterPro" id="IPR051165">
    <property type="entry name" value="Multifunctional_ANK_Repeat"/>
</dbReference>
<reference evidence="5 6" key="1">
    <citation type="submission" date="2023-01" db="EMBL/GenBank/DDBJ databases">
        <title>Analysis of 21 Apiospora genomes using comparative genomics revels a genus with tremendous synthesis potential of carbohydrate active enzymes and secondary metabolites.</title>
        <authorList>
            <person name="Sorensen T."/>
        </authorList>
    </citation>
    <scope>NUCLEOTIDE SEQUENCE [LARGE SCALE GENOMIC DNA]</scope>
    <source>
        <strain evidence="5 6">CBS 33761</strain>
    </source>
</reference>
<dbReference type="PROSITE" id="PS50297">
    <property type="entry name" value="ANK_REP_REGION"/>
    <property type="match status" value="2"/>
</dbReference>
<feature type="compositionally biased region" description="Polar residues" evidence="4">
    <location>
        <begin position="472"/>
        <end position="485"/>
    </location>
</feature>
<proteinExistence type="predicted"/>
<dbReference type="Gene3D" id="1.25.40.20">
    <property type="entry name" value="Ankyrin repeat-containing domain"/>
    <property type="match status" value="2"/>
</dbReference>
<keyword evidence="6" id="KW-1185">Reference proteome</keyword>
<evidence type="ECO:0000256" key="3">
    <source>
        <dbReference type="PROSITE-ProRule" id="PRU00023"/>
    </source>
</evidence>
<gene>
    <name evidence="5" type="ORF">PG993_004294</name>
</gene>
<feature type="repeat" description="ANK" evidence="3">
    <location>
        <begin position="140"/>
        <end position="172"/>
    </location>
</feature>
<dbReference type="SMART" id="SM00248">
    <property type="entry name" value="ANK"/>
    <property type="match status" value="7"/>
</dbReference>
<dbReference type="Pfam" id="PF12796">
    <property type="entry name" value="Ank_2"/>
    <property type="match status" value="2"/>
</dbReference>
<accession>A0ABR1TEB3</accession>
<protein>
    <recommendedName>
        <fullName evidence="7">Ankyrin</fullName>
    </recommendedName>
</protein>
<keyword evidence="2 3" id="KW-0040">ANK repeat</keyword>
<evidence type="ECO:0000256" key="2">
    <source>
        <dbReference type="ARBA" id="ARBA00023043"/>
    </source>
</evidence>
<evidence type="ECO:0008006" key="7">
    <source>
        <dbReference type="Google" id="ProtNLM"/>
    </source>
</evidence>
<feature type="region of interest" description="Disordered" evidence="4">
    <location>
        <begin position="465"/>
        <end position="485"/>
    </location>
</feature>
<name>A0ABR1TEB3_9PEZI</name>
<evidence type="ECO:0000256" key="4">
    <source>
        <dbReference type="SAM" id="MobiDB-lite"/>
    </source>
</evidence>
<dbReference type="PROSITE" id="PS50088">
    <property type="entry name" value="ANK_REPEAT"/>
    <property type="match status" value="2"/>
</dbReference>
<dbReference type="SUPFAM" id="SSF48403">
    <property type="entry name" value="Ankyrin repeat"/>
    <property type="match status" value="1"/>
</dbReference>
<dbReference type="Proteomes" id="UP001444661">
    <property type="component" value="Unassembled WGS sequence"/>
</dbReference>
<feature type="repeat" description="ANK" evidence="3">
    <location>
        <begin position="191"/>
        <end position="223"/>
    </location>
</feature>
<dbReference type="PANTHER" id="PTHR24123:SF141">
    <property type="entry name" value="ANKYRIN 2, ISOFORM U"/>
    <property type="match status" value="1"/>
</dbReference>
<sequence>MANSILELPVELVLEAFDCLTDVDDWKSVACVTPSFYVLAINRIWARADRQHRHRIFMWACASGSLRAVRRLLDLGFTTNLNFQLRDDTNLKDLTPEFYLRLPPNPSLAQTGWIDSYACTPYMDDYYDPAAPFSSRNNAQFWKPLHVAAHYGQNQIIDILLQNGAWVDATSMNYCKCTRPVFPYGAPKDLGRFTPLHVALCKGHEGTARVLISHGATMYVDHHIYRPYRTYGPNRGRITALHLCASYGLLSTAKFLVEGGYCETGIDQLDEFGFSPLMYAFYFRRNNVFDYLLAQGASLRVTRTSVPSTFDSNARSILHQACHDQRWGTVAKLVNHGSDPLELDRNDDPPMILCIKSYIESMICRYNVGPTGLDDMVIAIKTCGMPTLIPQAKLAAVAKYALRGALTPLVSLLLDCGLDISTTIPSCGKDKWLHKWKYEGVRGAPTMFSKRAGYWIDRWDCEQAKNPEAESQPGTTDPDSYYSDTGNAETQQTLLDFACFHTSQCPELPDVIQLLLDRGCINPGDIQGYVRAIKNICINDRYELDYDKDQNYLHHCLQILYSHLSTTIENDAKPHLPADLLYVCLEKRQRLILDELLTVFDLPSSFYSEEDLRGNPFRGSGGNSGIHFPFAEYLIGTDENFKFYQKLCQHAINDETDGADLFDVTQLACIRGKYIGIQELRLNARGPVDAIIRDNAVPFLQKLLANLYVFDDAVEKEYDNDAVFYGGYTSIEEIDEVIDTIRLLLELGPSDILESGWSLETPRIEGLTAMSLLERLLAQPDNPHTDEENRTHCDKLAVRYRYRIAWCLNERIKTKSFHGRITVAVLGGEIAWPEHWYEHWARPECPWGETKRGFLEEIPMPWERCRCDIMENIRVRPHWYWP</sequence>
<organism evidence="5 6">
    <name type="scientific">Apiospora rasikravindrae</name>
    <dbReference type="NCBI Taxonomy" id="990691"/>
    <lineage>
        <taxon>Eukaryota</taxon>
        <taxon>Fungi</taxon>
        <taxon>Dikarya</taxon>
        <taxon>Ascomycota</taxon>
        <taxon>Pezizomycotina</taxon>
        <taxon>Sordariomycetes</taxon>
        <taxon>Xylariomycetidae</taxon>
        <taxon>Amphisphaeriales</taxon>
        <taxon>Apiosporaceae</taxon>
        <taxon>Apiospora</taxon>
    </lineage>
</organism>